<proteinExistence type="predicted"/>
<feature type="region of interest" description="Disordered" evidence="5">
    <location>
        <begin position="418"/>
        <end position="940"/>
    </location>
</feature>
<dbReference type="PRINTS" id="PR00759">
    <property type="entry name" value="BASICPTASE"/>
</dbReference>
<dbReference type="InterPro" id="IPR050149">
    <property type="entry name" value="Collagen_superfamily"/>
</dbReference>
<dbReference type="InterPro" id="IPR002223">
    <property type="entry name" value="Kunitz_BPTI"/>
</dbReference>
<sequence>MIDDRMTLSDPVEEFMSVYQQGDISSLCFPYPGRHRHGKRRSLRSRAERLPVWKEDSRDPITMVTVTCSVVGGQNEEDSRDPITMVTVTCSVVGGQNEPSFIHSYGASADSPEDFDQSAIRLQSVGLFHINCLDHILFWILHLVPRLRRKTSAEWTRVTDHSLKMFLHRSFIRGLWLGLLLLALVHDASVQGKNVANMTNYKLRDNGGNGNFPFPGRRECLVEVVFIVDSSESARYLYDQEKQFVKELSTELNGLNLEDYNLDIRMALLQYSSSAVPVHRLVDWINLESFHRKIDRMSLLAKGTFTALAINKAADMVKNEKRSKSVRIVVLMNVGADHPSSPDAVTAAMAAKGNGIKIFVLGLSGVDFQTDSQKKLLAIASSPAETYFHKLNEPQLKNNLLQHMKTVVRELCCCVREKGERGSPGPPGEKGDRGNDGFLGQKGDKGERGFKGDECSEGRSGQKGEKGKKGECGNIGDKGEKGLDGRNGQPGPKGDKGLIGPIGDIGPEGPPGPKGDRGPPGEPGTPGDCRIGPPGLKGEKGIQGLPGQRGLGEKGEPGMPGSPGPIGPKGDPGPRGEGFPGPKGDRGFQGPKGDRGPPGGGIKGDKGYDGLPGPQGPPGPPGFGLKGEKGNQGPIGPTGPRGPPGYGLIGPKGNQGFPGEPGAKGERGVGTPGPKGDTGAQGLSGFPGLPGKDGSPGQKGDVGLPGPRGADGIPGRGVPGGKGDKGDCGSRGQPGPPGPIGPIGPKGERGNIGLPGLTGPPGKGIPGDKGDQGPRGPAGDVGKPGIGFPGAKGDQGPPGPVGPPGPKGQCSSGLPGPPGPPGLPGENGIDGFGFPGPKGDMGFIGPPGPRGISVIGPKGSAGPIGPPGPPGIPGGGLPGQKGEPGLQGIPGPRGPPGQGLQGVKGDRGSTGLPGKKGESGDPGEKGETGPSGIKGHKGEPGLTRSDIIEIIRDLCNCDKSCKEEPLELIFVVDASESVGIENFNLAKQFIYMLLSNNKLKHDTMRVAIIIYSDDPKVFHRLIDPISDLNKTMDRLEYLGEGTRTGRAIEQANKEFEVARPNVKKAAIVFTDGQTNPEDLPDLRNAVKKAKKNNIEIFAIAVVDLNDSNAYNFKEELEFIASEPSYTHVFPINDYTRLSELAKALMSCTFEEGKSPLFDTEIISPILIPWFLRGTNYNSEPPYENGDTPTFQRVLTVSQAGSTATLSKKESVLPQRPKTGCRQTLDPGPCHDYVMKWYYDATSNSCSQFWFGGCQGNQNRFDTEKTCRETCERF</sequence>
<accession>A0ABU7DH31</accession>
<feature type="domain" description="BPTI/Kunitz inhibitor" evidence="7">
    <location>
        <begin position="1220"/>
        <end position="1270"/>
    </location>
</feature>
<dbReference type="Pfam" id="PF00014">
    <property type="entry name" value="Kunitz_BPTI"/>
    <property type="match status" value="1"/>
</dbReference>
<comment type="caution">
    <text evidence="8">The sequence shown here is derived from an EMBL/GenBank/DDBJ whole genome shotgun (WGS) entry which is preliminary data.</text>
</comment>
<evidence type="ECO:0000259" key="6">
    <source>
        <dbReference type="PROSITE" id="PS50234"/>
    </source>
</evidence>
<feature type="compositionally biased region" description="Low complexity" evidence="5">
    <location>
        <begin position="880"/>
        <end position="890"/>
    </location>
</feature>
<dbReference type="Pfam" id="PF01391">
    <property type="entry name" value="Collagen"/>
    <property type="match status" value="1"/>
</dbReference>
<protein>
    <recommendedName>
        <fullName evidence="10">Collagen alpha-1(XXVIII) chain</fullName>
    </recommendedName>
</protein>
<keyword evidence="3" id="KW-0176">Collagen</keyword>
<dbReference type="SMART" id="SM00131">
    <property type="entry name" value="KU"/>
    <property type="match status" value="1"/>
</dbReference>
<feature type="domain" description="VWFA" evidence="6">
    <location>
        <begin position="223"/>
        <end position="404"/>
    </location>
</feature>
<organism evidence="8 9">
    <name type="scientific">Characodon lateralis</name>
    <dbReference type="NCBI Taxonomy" id="208331"/>
    <lineage>
        <taxon>Eukaryota</taxon>
        <taxon>Metazoa</taxon>
        <taxon>Chordata</taxon>
        <taxon>Craniata</taxon>
        <taxon>Vertebrata</taxon>
        <taxon>Euteleostomi</taxon>
        <taxon>Actinopterygii</taxon>
        <taxon>Neopterygii</taxon>
        <taxon>Teleostei</taxon>
        <taxon>Neoteleostei</taxon>
        <taxon>Acanthomorphata</taxon>
        <taxon>Ovalentaria</taxon>
        <taxon>Atherinomorphae</taxon>
        <taxon>Cyprinodontiformes</taxon>
        <taxon>Goodeidae</taxon>
        <taxon>Characodon</taxon>
    </lineage>
</organism>
<feature type="compositionally biased region" description="Pro residues" evidence="5">
    <location>
        <begin position="797"/>
        <end position="806"/>
    </location>
</feature>
<dbReference type="Pfam" id="PF00092">
    <property type="entry name" value="VWA"/>
    <property type="match status" value="2"/>
</dbReference>
<evidence type="ECO:0000259" key="7">
    <source>
        <dbReference type="PROSITE" id="PS50279"/>
    </source>
</evidence>
<gene>
    <name evidence="8" type="ORF">CHARACLAT_008592</name>
</gene>
<feature type="compositionally biased region" description="Gly residues" evidence="5">
    <location>
        <begin position="712"/>
        <end position="721"/>
    </location>
</feature>
<dbReference type="PROSITE" id="PS00280">
    <property type="entry name" value="BPTI_KUNITZ_1"/>
    <property type="match status" value="1"/>
</dbReference>
<evidence type="ECO:0000256" key="3">
    <source>
        <dbReference type="ARBA" id="ARBA00023119"/>
    </source>
</evidence>
<dbReference type="InterPro" id="IPR008160">
    <property type="entry name" value="Collagen"/>
</dbReference>
<dbReference type="InterPro" id="IPR036880">
    <property type="entry name" value="Kunitz_BPTI_sf"/>
</dbReference>
<evidence type="ECO:0000256" key="4">
    <source>
        <dbReference type="ARBA" id="ARBA00023157"/>
    </source>
</evidence>
<evidence type="ECO:0000313" key="9">
    <source>
        <dbReference type="Proteomes" id="UP001352852"/>
    </source>
</evidence>
<dbReference type="InterPro" id="IPR036465">
    <property type="entry name" value="vWFA_dom_sf"/>
</dbReference>
<dbReference type="CDD" id="cd01450">
    <property type="entry name" value="vWFA_subfamily_ECM"/>
    <property type="match status" value="2"/>
</dbReference>
<evidence type="ECO:0000256" key="1">
    <source>
        <dbReference type="ARBA" id="ARBA00004498"/>
    </source>
</evidence>
<dbReference type="PROSITE" id="PS50234">
    <property type="entry name" value="VWFA"/>
    <property type="match status" value="2"/>
</dbReference>
<keyword evidence="2" id="KW-0272">Extracellular matrix</keyword>
<evidence type="ECO:0008006" key="10">
    <source>
        <dbReference type="Google" id="ProtNLM"/>
    </source>
</evidence>
<dbReference type="Gene3D" id="3.40.50.410">
    <property type="entry name" value="von Willebrand factor, type A domain"/>
    <property type="match status" value="2"/>
</dbReference>
<evidence type="ECO:0000313" key="8">
    <source>
        <dbReference type="EMBL" id="MED6273640.1"/>
    </source>
</evidence>
<dbReference type="PROSITE" id="PS50279">
    <property type="entry name" value="BPTI_KUNITZ_2"/>
    <property type="match status" value="1"/>
</dbReference>
<comment type="subcellular location">
    <subcellularLocation>
        <location evidence="1">Secreted</location>
        <location evidence="1">Extracellular space</location>
        <location evidence="1">Extracellular matrix</location>
    </subcellularLocation>
</comment>
<keyword evidence="4" id="KW-1015">Disulfide bond</keyword>
<dbReference type="SMART" id="SM00327">
    <property type="entry name" value="VWA"/>
    <property type="match status" value="2"/>
</dbReference>
<dbReference type="PANTHER" id="PTHR24023:SF1082">
    <property type="entry name" value="COLLAGEN TRIPLE HELIX REPEAT"/>
    <property type="match status" value="1"/>
</dbReference>
<dbReference type="Gene3D" id="4.10.410.10">
    <property type="entry name" value="Pancreatic trypsin inhibitor Kunitz domain"/>
    <property type="match status" value="1"/>
</dbReference>
<feature type="compositionally biased region" description="Basic and acidic residues" evidence="5">
    <location>
        <begin position="915"/>
        <end position="927"/>
    </location>
</feature>
<evidence type="ECO:0000256" key="5">
    <source>
        <dbReference type="SAM" id="MobiDB-lite"/>
    </source>
</evidence>
<dbReference type="Proteomes" id="UP001352852">
    <property type="component" value="Unassembled WGS sequence"/>
</dbReference>
<dbReference type="CDD" id="cd22628">
    <property type="entry name" value="Kunitz_collagen_alpha1_XXVIII"/>
    <property type="match status" value="1"/>
</dbReference>
<feature type="compositionally biased region" description="Basic and acidic residues" evidence="5">
    <location>
        <begin position="442"/>
        <end position="484"/>
    </location>
</feature>
<dbReference type="EMBL" id="JAHUTJ010025096">
    <property type="protein sequence ID" value="MED6273640.1"/>
    <property type="molecule type" value="Genomic_DNA"/>
</dbReference>
<dbReference type="SUPFAM" id="SSF53300">
    <property type="entry name" value="vWA-like"/>
    <property type="match status" value="2"/>
</dbReference>
<dbReference type="InterPro" id="IPR002035">
    <property type="entry name" value="VWF_A"/>
</dbReference>
<feature type="compositionally biased region" description="Low complexity" evidence="5">
    <location>
        <begin position="498"/>
        <end position="507"/>
    </location>
</feature>
<dbReference type="SUPFAM" id="SSF57362">
    <property type="entry name" value="BPTI-like"/>
    <property type="match status" value="1"/>
</dbReference>
<keyword evidence="9" id="KW-1185">Reference proteome</keyword>
<evidence type="ECO:0000256" key="2">
    <source>
        <dbReference type="ARBA" id="ARBA00022530"/>
    </source>
</evidence>
<dbReference type="InterPro" id="IPR020901">
    <property type="entry name" value="Prtase_inh_Kunz-CS"/>
</dbReference>
<reference evidence="8 9" key="1">
    <citation type="submission" date="2021-06" db="EMBL/GenBank/DDBJ databases">
        <authorList>
            <person name="Palmer J.M."/>
        </authorList>
    </citation>
    <scope>NUCLEOTIDE SEQUENCE [LARGE SCALE GENOMIC DNA]</scope>
    <source>
        <strain evidence="8 9">CL_MEX2019</strain>
        <tissue evidence="8">Muscle</tissue>
    </source>
</reference>
<name>A0ABU7DH31_9TELE</name>
<keyword evidence="2" id="KW-0964">Secreted</keyword>
<dbReference type="PRINTS" id="PR00453">
    <property type="entry name" value="VWFADOMAIN"/>
</dbReference>
<dbReference type="PANTHER" id="PTHR24023">
    <property type="entry name" value="COLLAGEN ALPHA"/>
    <property type="match status" value="1"/>
</dbReference>
<feature type="domain" description="VWFA" evidence="6">
    <location>
        <begin position="967"/>
        <end position="1144"/>
    </location>
</feature>